<dbReference type="Gene3D" id="3.30.1600.10">
    <property type="entry name" value="SIR2/SIRT2 'Small Domain"/>
    <property type="match status" value="1"/>
</dbReference>
<organism evidence="6 7">
    <name type="scientific">Dimorphilus gyrociliatus</name>
    <dbReference type="NCBI Taxonomy" id="2664684"/>
    <lineage>
        <taxon>Eukaryota</taxon>
        <taxon>Metazoa</taxon>
        <taxon>Spiralia</taxon>
        <taxon>Lophotrochozoa</taxon>
        <taxon>Annelida</taxon>
        <taxon>Polychaeta</taxon>
        <taxon>Polychaeta incertae sedis</taxon>
        <taxon>Dinophilidae</taxon>
        <taxon>Dimorphilus</taxon>
    </lineage>
</organism>
<keyword evidence="1" id="KW-0808">Transferase</keyword>
<dbReference type="PROSITE" id="PS50305">
    <property type="entry name" value="SIRTUIN"/>
    <property type="match status" value="1"/>
</dbReference>
<keyword evidence="3" id="KW-0862">Zinc</keyword>
<keyword evidence="7" id="KW-1185">Reference proteome</keyword>
<dbReference type="PANTHER" id="PTHR11085:SF7">
    <property type="entry name" value="NAD-DEPENDENT PROTEIN DEACETYLASE"/>
    <property type="match status" value="1"/>
</dbReference>
<evidence type="ECO:0000256" key="2">
    <source>
        <dbReference type="ARBA" id="ARBA00023027"/>
    </source>
</evidence>
<reference evidence="6 7" key="1">
    <citation type="submission" date="2020-08" db="EMBL/GenBank/DDBJ databases">
        <authorList>
            <person name="Hejnol A."/>
        </authorList>
    </citation>
    <scope>NUCLEOTIDE SEQUENCE [LARGE SCALE GENOMIC DNA]</scope>
</reference>
<feature type="binding site" evidence="3">
    <location>
        <position position="260"/>
    </location>
    <ligand>
        <name>Zn(2+)</name>
        <dbReference type="ChEBI" id="CHEBI:29105"/>
    </ligand>
</feature>
<gene>
    <name evidence="6" type="ORF">DGYR_LOCUS8866</name>
</gene>
<sequence length="458" mass="51607">MQVFAAKRNKYGGGLITRKINQRSKTLAFIQTLIVCSHHSNSIFDHKVMPRITTKIRAKSSETLQNDRWATLRSASKGKSAALDGFGRLDVGSSKPRTVKCNTFEDIANLIARGQATNIVVVIGAGVSTASGIPDFRSPKTGLYYNLQKFNIPYPEAIFDMDYFRTNPRPFYTLAKDLYPSVKHKPNSVHYFIRLLHEKHLLHRVYTQNIDGLEKLSGIPNSKLVEAHGTFETASCTRCRSPQSPGDVKDSIFSNKIPRCSNRRCNGLVKPDVVFFGEDLTSKFYSYVSDMKFADLVLIMGTSLQVEPFSNIIDRAKFFVPRCLFNKKAVGPFAKKGRLNDVFVGGDLIDTVAQLAAKLDWTDELSRNTIQWESEFEDRLQQYGFMKRIAVRPRPPRSIRRLPKPPPDTPETTTSSEAETESQSSNSSGSTPVLRSSKRRHDVIIKNIIDKFEKTSIK</sequence>
<feature type="compositionally biased region" description="Basic residues" evidence="4">
    <location>
        <begin position="394"/>
        <end position="403"/>
    </location>
</feature>
<dbReference type="OrthoDB" id="420264at2759"/>
<name>A0A7I8VWV9_9ANNE</name>
<dbReference type="EMBL" id="CAJFCJ010000013">
    <property type="protein sequence ID" value="CAD5120839.1"/>
    <property type="molecule type" value="Genomic_DNA"/>
</dbReference>
<dbReference type="Gene3D" id="3.40.50.1220">
    <property type="entry name" value="TPP-binding domain"/>
    <property type="match status" value="1"/>
</dbReference>
<dbReference type="Pfam" id="PF02146">
    <property type="entry name" value="SIR2"/>
    <property type="match status" value="1"/>
</dbReference>
<evidence type="ECO:0000313" key="6">
    <source>
        <dbReference type="EMBL" id="CAD5120839.1"/>
    </source>
</evidence>
<evidence type="ECO:0000313" key="7">
    <source>
        <dbReference type="Proteomes" id="UP000549394"/>
    </source>
</evidence>
<feature type="active site" description="Proton acceptor" evidence="3">
    <location>
        <position position="228"/>
    </location>
</feature>
<protein>
    <submittedName>
        <fullName evidence="6">DgyrCDS9394</fullName>
    </submittedName>
</protein>
<dbReference type="GO" id="GO:0005634">
    <property type="term" value="C:nucleus"/>
    <property type="evidence" value="ECO:0007669"/>
    <property type="project" value="TreeGrafter"/>
</dbReference>
<dbReference type="GO" id="GO:0070403">
    <property type="term" value="F:NAD+ binding"/>
    <property type="evidence" value="ECO:0007669"/>
    <property type="project" value="InterPro"/>
</dbReference>
<feature type="binding site" evidence="3">
    <location>
        <position position="239"/>
    </location>
    <ligand>
        <name>Zn(2+)</name>
        <dbReference type="ChEBI" id="CHEBI:29105"/>
    </ligand>
</feature>
<accession>A0A7I8VWV9</accession>
<feature type="binding site" evidence="3">
    <location>
        <position position="236"/>
    </location>
    <ligand>
        <name>Zn(2+)</name>
        <dbReference type="ChEBI" id="CHEBI:29105"/>
    </ligand>
</feature>
<comment type="caution">
    <text evidence="6">The sequence shown here is derived from an EMBL/GenBank/DDBJ whole genome shotgun (WGS) entry which is preliminary data.</text>
</comment>
<feature type="compositionally biased region" description="Low complexity" evidence="4">
    <location>
        <begin position="410"/>
        <end position="432"/>
    </location>
</feature>
<feature type="domain" description="Deacetylase sirtuin-type" evidence="5">
    <location>
        <begin position="97"/>
        <end position="362"/>
    </location>
</feature>
<evidence type="ECO:0000256" key="3">
    <source>
        <dbReference type="PROSITE-ProRule" id="PRU00236"/>
    </source>
</evidence>
<keyword evidence="2" id="KW-0520">NAD</keyword>
<evidence type="ECO:0000256" key="4">
    <source>
        <dbReference type="SAM" id="MobiDB-lite"/>
    </source>
</evidence>
<dbReference type="AlphaFoldDB" id="A0A7I8VWV9"/>
<feature type="region of interest" description="Disordered" evidence="4">
    <location>
        <begin position="394"/>
        <end position="438"/>
    </location>
</feature>
<feature type="binding site" evidence="3">
    <location>
        <position position="265"/>
    </location>
    <ligand>
        <name>Zn(2+)</name>
        <dbReference type="ChEBI" id="CHEBI:29105"/>
    </ligand>
</feature>
<dbReference type="InterPro" id="IPR026590">
    <property type="entry name" value="Ssirtuin_cat_dom"/>
</dbReference>
<keyword evidence="3" id="KW-0479">Metal-binding</keyword>
<dbReference type="InterPro" id="IPR003000">
    <property type="entry name" value="Sirtuin"/>
</dbReference>
<dbReference type="InterPro" id="IPR029035">
    <property type="entry name" value="DHS-like_NAD/FAD-binding_dom"/>
</dbReference>
<evidence type="ECO:0000256" key="1">
    <source>
        <dbReference type="ARBA" id="ARBA00022679"/>
    </source>
</evidence>
<dbReference type="InterPro" id="IPR050134">
    <property type="entry name" value="NAD-dep_sirtuin_deacylases"/>
</dbReference>
<dbReference type="Proteomes" id="UP000549394">
    <property type="component" value="Unassembled WGS sequence"/>
</dbReference>
<dbReference type="InterPro" id="IPR026591">
    <property type="entry name" value="Sirtuin_cat_small_dom_sf"/>
</dbReference>
<dbReference type="SUPFAM" id="SSF52467">
    <property type="entry name" value="DHS-like NAD/FAD-binding domain"/>
    <property type="match status" value="1"/>
</dbReference>
<evidence type="ECO:0000259" key="5">
    <source>
        <dbReference type="PROSITE" id="PS50305"/>
    </source>
</evidence>
<dbReference type="PANTHER" id="PTHR11085">
    <property type="entry name" value="NAD-DEPENDENT PROTEIN DEACYLASE SIRTUIN-5, MITOCHONDRIAL-RELATED"/>
    <property type="match status" value="1"/>
</dbReference>
<dbReference type="GO" id="GO:0017136">
    <property type="term" value="F:histone deacetylase activity, NAD-dependent"/>
    <property type="evidence" value="ECO:0007669"/>
    <property type="project" value="TreeGrafter"/>
</dbReference>
<dbReference type="GO" id="GO:0046872">
    <property type="term" value="F:metal ion binding"/>
    <property type="evidence" value="ECO:0007669"/>
    <property type="project" value="UniProtKB-KW"/>
</dbReference>
<proteinExistence type="predicted"/>